<dbReference type="GeneID" id="14868510"/>
<dbReference type="InterPro" id="IPR003186">
    <property type="entry name" value="PA28_C"/>
</dbReference>
<dbReference type="EMBL" id="GL883023">
    <property type="protein sequence ID" value="EGG16589.1"/>
    <property type="molecule type" value="Genomic_DNA"/>
</dbReference>
<dbReference type="GO" id="GO:0061136">
    <property type="term" value="P:regulation of proteasomal protein catabolic process"/>
    <property type="evidence" value="ECO:0007669"/>
    <property type="project" value="TreeGrafter"/>
</dbReference>
<dbReference type="GO" id="GO:0061133">
    <property type="term" value="F:endopeptidase activator activity"/>
    <property type="evidence" value="ECO:0007669"/>
    <property type="project" value="TreeGrafter"/>
</dbReference>
<keyword evidence="5" id="KW-1185">Reference proteome</keyword>
<dbReference type="GO" id="GO:0005737">
    <property type="term" value="C:cytoplasm"/>
    <property type="evidence" value="ECO:0007669"/>
    <property type="project" value="TreeGrafter"/>
</dbReference>
<dbReference type="FunFam" id="1.20.120.180:FF:000002">
    <property type="entry name" value="Proteasome activator complex subunit 1"/>
    <property type="match status" value="1"/>
</dbReference>
<dbReference type="Pfam" id="PF02252">
    <property type="entry name" value="PA28_C"/>
    <property type="match status" value="1"/>
</dbReference>
<dbReference type="Gene3D" id="1.20.120.180">
    <property type="entry name" value="Proteasome activator pa28, C-terminal domain"/>
    <property type="match status" value="1"/>
</dbReference>
<protein>
    <submittedName>
        <fullName evidence="4">Proteasome activator complex subunit 3</fullName>
    </submittedName>
</protein>
<dbReference type="KEGG" id="dfa:DFA_09136"/>
<sequence>MSKKVELKLDERLIEFKQSLYVKMLEHLTVTIPARIEEFQKLSGPYKGQEDLYSLNKDIDMKEKKRKTMEISEMDSIPLEELVKTNTTIFEIHRTFKKHYIELIDTFSVIRSWINLNIPKIEDGNNFGVDIQEDVLQQVSKLEEAYTSLLDQSENYFLNRASTVKKALKHREIDAYKYAIIQQDEKELIRFHFSYFDLASNYATTYSLIIKNFQKVEQPRPTNQGTNIY</sequence>
<dbReference type="InterPro" id="IPR036252">
    <property type="entry name" value="Proteasome_activ_sf"/>
</dbReference>
<evidence type="ECO:0000313" key="5">
    <source>
        <dbReference type="Proteomes" id="UP000007797"/>
    </source>
</evidence>
<dbReference type="GO" id="GO:2000045">
    <property type="term" value="P:regulation of G1/S transition of mitotic cell cycle"/>
    <property type="evidence" value="ECO:0007669"/>
    <property type="project" value="TreeGrafter"/>
</dbReference>
<evidence type="ECO:0000313" key="4">
    <source>
        <dbReference type="EMBL" id="EGG16589.1"/>
    </source>
</evidence>
<evidence type="ECO:0000256" key="1">
    <source>
        <dbReference type="ARBA" id="ARBA00005883"/>
    </source>
</evidence>
<dbReference type="AlphaFoldDB" id="F4Q6S9"/>
<reference evidence="5" key="1">
    <citation type="journal article" date="2011" name="Genome Res.">
        <title>Phylogeny-wide analysis of social amoeba genomes highlights ancient origins for complex intercellular communication.</title>
        <authorList>
            <person name="Heidel A.J."/>
            <person name="Lawal H.M."/>
            <person name="Felder M."/>
            <person name="Schilde C."/>
            <person name="Helps N.R."/>
            <person name="Tunggal B."/>
            <person name="Rivero F."/>
            <person name="John U."/>
            <person name="Schleicher M."/>
            <person name="Eichinger L."/>
            <person name="Platzer M."/>
            <person name="Noegel A.A."/>
            <person name="Schaap P."/>
            <person name="Gloeckner G."/>
        </authorList>
    </citation>
    <scope>NUCLEOTIDE SEQUENCE [LARGE SCALE GENOMIC DNA]</scope>
    <source>
        <strain evidence="5">SH3</strain>
    </source>
</reference>
<name>F4Q6S9_CACFS</name>
<dbReference type="PANTHER" id="PTHR10660">
    <property type="entry name" value="PROTEASOME REGULATOR PA28"/>
    <property type="match status" value="1"/>
</dbReference>
<dbReference type="RefSeq" id="XP_004354989.1">
    <property type="nucleotide sequence ID" value="XM_004354937.1"/>
</dbReference>
<dbReference type="SUPFAM" id="SSF47216">
    <property type="entry name" value="Proteasome activator"/>
    <property type="match status" value="1"/>
</dbReference>
<gene>
    <name evidence="4" type="primary">psmE3</name>
    <name evidence="4" type="ORF">DFA_09136</name>
</gene>
<dbReference type="STRING" id="1054147.F4Q6S9"/>
<dbReference type="InterPro" id="IPR009077">
    <property type="entry name" value="Proteasome_activ_PA28"/>
</dbReference>
<feature type="domain" description="Proteasome activator PA28 C-terminal" evidence="3">
    <location>
        <begin position="83"/>
        <end position="225"/>
    </location>
</feature>
<dbReference type="OMA" id="PMFNERN"/>
<dbReference type="GO" id="GO:0008537">
    <property type="term" value="C:proteasome activator complex"/>
    <property type="evidence" value="ECO:0007669"/>
    <property type="project" value="InterPro"/>
</dbReference>
<dbReference type="OrthoDB" id="6591885at2759"/>
<dbReference type="GO" id="GO:0030163">
    <property type="term" value="P:protein catabolic process"/>
    <property type="evidence" value="ECO:0007669"/>
    <property type="project" value="EnsemblProtists"/>
</dbReference>
<comment type="similarity">
    <text evidence="1">Belongs to the PA28 family.</text>
</comment>
<dbReference type="GO" id="GO:0005654">
    <property type="term" value="C:nucleoplasm"/>
    <property type="evidence" value="ECO:0007669"/>
    <property type="project" value="TreeGrafter"/>
</dbReference>
<keyword evidence="2 4" id="KW-0647">Proteasome</keyword>
<proteinExistence type="inferred from homology"/>
<evidence type="ECO:0000259" key="3">
    <source>
        <dbReference type="Pfam" id="PF02252"/>
    </source>
</evidence>
<organism evidence="4 5">
    <name type="scientific">Cavenderia fasciculata</name>
    <name type="common">Slime mold</name>
    <name type="synonym">Dictyostelium fasciculatum</name>
    <dbReference type="NCBI Taxonomy" id="261658"/>
    <lineage>
        <taxon>Eukaryota</taxon>
        <taxon>Amoebozoa</taxon>
        <taxon>Evosea</taxon>
        <taxon>Eumycetozoa</taxon>
        <taxon>Dictyostelia</taxon>
        <taxon>Acytosteliales</taxon>
        <taxon>Cavenderiaceae</taxon>
        <taxon>Cavenderia</taxon>
    </lineage>
</organism>
<dbReference type="PANTHER" id="PTHR10660:SF2">
    <property type="entry name" value="LD45860P"/>
    <property type="match status" value="1"/>
</dbReference>
<accession>F4Q6S9</accession>
<dbReference type="Proteomes" id="UP000007797">
    <property type="component" value="Unassembled WGS sequence"/>
</dbReference>
<dbReference type="InterPro" id="IPR036997">
    <property type="entry name" value="PA28_C_sf"/>
</dbReference>
<evidence type="ECO:0000256" key="2">
    <source>
        <dbReference type="ARBA" id="ARBA00022942"/>
    </source>
</evidence>